<dbReference type="GO" id="GO:0005666">
    <property type="term" value="C:RNA polymerase III complex"/>
    <property type="evidence" value="ECO:0007669"/>
    <property type="project" value="TreeGrafter"/>
</dbReference>
<dbReference type="PANTHER" id="PTHR23431:SF3">
    <property type="entry name" value="DNA-DIRECTED RNA POLYMERASES I, II, AND III SUBUNIT RPABC5"/>
    <property type="match status" value="1"/>
</dbReference>
<gene>
    <name evidence="8" type="ORF">ANCDUO_26822</name>
</gene>
<dbReference type="AlphaFoldDB" id="A0A0C2BHC1"/>
<dbReference type="GO" id="GO:0042797">
    <property type="term" value="P:tRNA transcription by RNA polymerase III"/>
    <property type="evidence" value="ECO:0007669"/>
    <property type="project" value="TreeGrafter"/>
</dbReference>
<dbReference type="GO" id="GO:0003677">
    <property type="term" value="F:DNA binding"/>
    <property type="evidence" value="ECO:0007669"/>
    <property type="project" value="InterPro"/>
</dbReference>
<dbReference type="InterPro" id="IPR013083">
    <property type="entry name" value="Znf_RING/FYVE/PHD"/>
</dbReference>
<proteinExistence type="inferred from homology"/>
<keyword evidence="2" id="KW-0240">DNA-directed RNA polymerase</keyword>
<organism evidence="8 9">
    <name type="scientific">Ancylostoma duodenale</name>
    <dbReference type="NCBI Taxonomy" id="51022"/>
    <lineage>
        <taxon>Eukaryota</taxon>
        <taxon>Metazoa</taxon>
        <taxon>Ecdysozoa</taxon>
        <taxon>Nematoda</taxon>
        <taxon>Chromadorea</taxon>
        <taxon>Rhabditida</taxon>
        <taxon>Rhabditina</taxon>
        <taxon>Rhabditomorpha</taxon>
        <taxon>Strongyloidea</taxon>
        <taxon>Ancylostomatidae</taxon>
        <taxon>Ancylostomatinae</taxon>
        <taxon>Ancylostoma</taxon>
    </lineage>
</organism>
<dbReference type="PANTHER" id="PTHR23431">
    <property type="entry name" value="DNA-DIRECTED RNA POLYMERASES I, II, AND III SUBUNIT RPABC5 FAMILY MEMBER"/>
    <property type="match status" value="1"/>
</dbReference>
<dbReference type="GO" id="GO:0003899">
    <property type="term" value="F:DNA-directed RNA polymerase activity"/>
    <property type="evidence" value="ECO:0007669"/>
    <property type="project" value="InterPro"/>
</dbReference>
<feature type="domain" description="Structure-specific endonuclease subunit SLX1 C-terminal" evidence="7">
    <location>
        <begin position="5"/>
        <end position="68"/>
    </location>
</feature>
<evidence type="ECO:0000256" key="5">
    <source>
        <dbReference type="ARBA" id="ARBA00023163"/>
    </source>
</evidence>
<dbReference type="EMBL" id="KN788320">
    <property type="protein sequence ID" value="KIH43178.1"/>
    <property type="molecule type" value="Genomic_DNA"/>
</dbReference>
<dbReference type="Pfam" id="PF01194">
    <property type="entry name" value="RNA_pol_N"/>
    <property type="match status" value="1"/>
</dbReference>
<dbReference type="OrthoDB" id="24645at2759"/>
<dbReference type="GO" id="GO:0008270">
    <property type="term" value="F:zinc ion binding"/>
    <property type="evidence" value="ECO:0007669"/>
    <property type="project" value="InterPro"/>
</dbReference>
<dbReference type="InterPro" id="IPR000268">
    <property type="entry name" value="RPABC5/Rpb10"/>
</dbReference>
<dbReference type="GO" id="GO:0006366">
    <property type="term" value="P:transcription by RNA polymerase II"/>
    <property type="evidence" value="ECO:0007669"/>
    <property type="project" value="TreeGrafter"/>
</dbReference>
<evidence type="ECO:0000256" key="1">
    <source>
        <dbReference type="ARBA" id="ARBA00020813"/>
    </source>
</evidence>
<accession>A0A0C2BHC1</accession>
<evidence type="ECO:0000313" key="8">
    <source>
        <dbReference type="EMBL" id="KIH43178.1"/>
    </source>
</evidence>
<keyword evidence="5" id="KW-0804">Transcription</keyword>
<comment type="similarity">
    <text evidence="6">Belongs to the archaeal Rpo10/eukaryotic RPB10 RNA polymerase subunit family.</text>
</comment>
<dbReference type="GO" id="GO:0005736">
    <property type="term" value="C:RNA polymerase I complex"/>
    <property type="evidence" value="ECO:0007669"/>
    <property type="project" value="TreeGrafter"/>
</dbReference>
<evidence type="ECO:0000256" key="4">
    <source>
        <dbReference type="ARBA" id="ARBA00022833"/>
    </source>
</evidence>
<keyword evidence="4" id="KW-0862">Zinc</keyword>
<dbReference type="InterPro" id="IPR020789">
    <property type="entry name" value="RNA_pol_suN_Zn-BS"/>
</dbReference>
<protein>
    <recommendedName>
        <fullName evidence="1">DNA-directed RNA polymerases I, II, and III subunit RPABC5</fullName>
    </recommendedName>
</protein>
<feature type="non-terminal residue" evidence="8">
    <location>
        <position position="122"/>
    </location>
</feature>
<dbReference type="Pfam" id="PF21202">
    <property type="entry name" value="SLX1_C"/>
    <property type="match status" value="1"/>
</dbReference>
<name>A0A0C2BHC1_9BILA</name>
<keyword evidence="3" id="KW-0479">Metal-binding</keyword>
<evidence type="ECO:0000313" key="9">
    <source>
        <dbReference type="Proteomes" id="UP000054047"/>
    </source>
</evidence>
<evidence type="ECO:0000256" key="3">
    <source>
        <dbReference type="ARBA" id="ARBA00022723"/>
    </source>
</evidence>
<dbReference type="InterPro" id="IPR048749">
    <property type="entry name" value="SLX1_C"/>
</dbReference>
<evidence type="ECO:0000256" key="6">
    <source>
        <dbReference type="ARBA" id="ARBA00025720"/>
    </source>
</evidence>
<evidence type="ECO:0000256" key="2">
    <source>
        <dbReference type="ARBA" id="ARBA00022478"/>
    </source>
</evidence>
<keyword evidence="9" id="KW-1185">Reference proteome</keyword>
<dbReference type="Proteomes" id="UP000054047">
    <property type="component" value="Unassembled WGS sequence"/>
</dbReference>
<evidence type="ECO:0000259" key="7">
    <source>
        <dbReference type="Pfam" id="PF21202"/>
    </source>
</evidence>
<sequence length="122" mass="13755">MERGECRLCGEDIEKLNQFVRCPSVACAAHFHAKCLASHGLANDRCQLYPLEGKCPRCGRQYLWGDVIRDQRMVLKIDEAQTDSSLKGLASMIIPIRCFTCGKVIGNKWEAYLGLLQAEYTE</sequence>
<dbReference type="GO" id="GO:0005665">
    <property type="term" value="C:RNA polymerase II, core complex"/>
    <property type="evidence" value="ECO:0007669"/>
    <property type="project" value="TreeGrafter"/>
</dbReference>
<dbReference type="Gene3D" id="1.10.10.60">
    <property type="entry name" value="Homeodomain-like"/>
    <property type="match status" value="1"/>
</dbReference>
<dbReference type="SUPFAM" id="SSF46924">
    <property type="entry name" value="RNA polymerase subunit RPB10"/>
    <property type="match status" value="1"/>
</dbReference>
<dbReference type="PROSITE" id="PS01112">
    <property type="entry name" value="RNA_POL_N_8KD"/>
    <property type="match status" value="1"/>
</dbReference>
<dbReference type="GO" id="GO:0006360">
    <property type="term" value="P:transcription by RNA polymerase I"/>
    <property type="evidence" value="ECO:0007669"/>
    <property type="project" value="TreeGrafter"/>
</dbReference>
<reference evidence="8 9" key="1">
    <citation type="submission" date="2013-12" db="EMBL/GenBank/DDBJ databases">
        <title>Draft genome of the parsitic nematode Ancylostoma duodenale.</title>
        <authorList>
            <person name="Mitreva M."/>
        </authorList>
    </citation>
    <scope>NUCLEOTIDE SEQUENCE [LARGE SCALE GENOMIC DNA]</scope>
    <source>
        <strain evidence="8 9">Zhejiang</strain>
    </source>
</reference>
<dbReference type="Gene3D" id="3.30.40.10">
    <property type="entry name" value="Zinc/RING finger domain, C3HC4 (zinc finger)"/>
    <property type="match status" value="1"/>
</dbReference>
<dbReference type="InterPro" id="IPR023580">
    <property type="entry name" value="RNA_pol_su_RPB10"/>
</dbReference>